<accession>A0A2T5M9M2</accession>
<dbReference type="AlphaFoldDB" id="A0A2T5M9M2"/>
<protein>
    <submittedName>
        <fullName evidence="2">Uncharacterized protein</fullName>
    </submittedName>
</protein>
<dbReference type="OrthoDB" id="4346289at2759"/>
<sequence length="505" mass="55458">MSADPLLYPMEYSIRQEEWLDLDDLFAFPLDYFDSNPTSVNSISPRDYDLSLTDAEVFNWDSSPIMPSQQLFSEFVSYEPTLEEVTQPASDISQSFINPNDVFQPTPPPQEGHMGSGLDSMWFSDTPNLNDPFYSSVRQIVESTAALDPRCSSQKEKRREASIALHMQRLQNASASDSDSQSYSNKSFPSPYWPDTPPGIPPHNRSCLSPASPPLSDTTQKSSTPSSASESAATGMQLVLDLNMNMTTNVPRKQKPRSRAQKENYIKARKYGVCEKHRKQHKRCDCLEKAAVSHLSGNGSSSVGPDRALGLNFNSQQLHTNPPLQRHVMNAAKSANVIQPSSPEMQPARVPRPDLSPTRSVRPLVPAGVQCSVISQSPHPFPPGESSLSNTPASFAVSGYTASSGKHQFKIRPLERRSLQPLCELADSRPSSVNRDASTVQLPKIAGISRAKQAGTVVHKTTIGLLSFWQGSSALSSLAGSIFGRLFMFSSGLYMRSRKGIGLFF</sequence>
<feature type="compositionally biased region" description="Low complexity" evidence="1">
    <location>
        <begin position="171"/>
        <end position="187"/>
    </location>
</feature>
<evidence type="ECO:0000256" key="1">
    <source>
        <dbReference type="SAM" id="MobiDB-lite"/>
    </source>
</evidence>
<evidence type="ECO:0000313" key="3">
    <source>
        <dbReference type="Proteomes" id="UP000244073"/>
    </source>
</evidence>
<dbReference type="VEuPathDB" id="FungiDB:P175DRAFT_0490288"/>
<proteinExistence type="predicted"/>
<organism evidence="2 3">
    <name type="scientific">Aspergillus ochraceoroseus IBT 24754</name>
    <dbReference type="NCBI Taxonomy" id="1392256"/>
    <lineage>
        <taxon>Eukaryota</taxon>
        <taxon>Fungi</taxon>
        <taxon>Dikarya</taxon>
        <taxon>Ascomycota</taxon>
        <taxon>Pezizomycotina</taxon>
        <taxon>Eurotiomycetes</taxon>
        <taxon>Eurotiomycetidae</taxon>
        <taxon>Eurotiales</taxon>
        <taxon>Aspergillaceae</taxon>
        <taxon>Aspergillus</taxon>
        <taxon>Aspergillus subgen. Nidulantes</taxon>
    </lineage>
</organism>
<feature type="region of interest" description="Disordered" evidence="1">
    <location>
        <begin position="171"/>
        <end position="232"/>
    </location>
</feature>
<dbReference type="EMBL" id="MSFN02000001">
    <property type="protein sequence ID" value="PTU25230.1"/>
    <property type="molecule type" value="Genomic_DNA"/>
</dbReference>
<dbReference type="RefSeq" id="XP_040756622.1">
    <property type="nucleotide sequence ID" value="XM_040895787.1"/>
</dbReference>
<dbReference type="Proteomes" id="UP000244073">
    <property type="component" value="Unassembled WGS sequence"/>
</dbReference>
<comment type="caution">
    <text evidence="2">The sequence shown here is derived from an EMBL/GenBank/DDBJ whole genome shotgun (WGS) entry which is preliminary data.</text>
</comment>
<reference evidence="2 3" key="1">
    <citation type="journal article" date="2018" name="Proc. Natl. Acad. Sci. U.S.A.">
        <title>Linking secondary metabolites to gene clusters through genome sequencing of six diverse Aspergillus species.</title>
        <authorList>
            <person name="Kaerboelling I."/>
            <person name="Vesth T.C."/>
            <person name="Frisvad J.C."/>
            <person name="Nybo J.L."/>
            <person name="Theobald S."/>
            <person name="Kuo A."/>
            <person name="Bowyer P."/>
            <person name="Matsuda Y."/>
            <person name="Mondo S."/>
            <person name="Lyhne E.K."/>
            <person name="Kogle M.E."/>
            <person name="Clum A."/>
            <person name="Lipzen A."/>
            <person name="Salamov A."/>
            <person name="Ngan C.Y."/>
            <person name="Daum C."/>
            <person name="Chiniquy J."/>
            <person name="Barry K."/>
            <person name="LaButti K."/>
            <person name="Haridas S."/>
            <person name="Simmons B.A."/>
            <person name="Magnuson J.K."/>
            <person name="Mortensen U.H."/>
            <person name="Larsen T.O."/>
            <person name="Grigoriev I.V."/>
            <person name="Baker S.E."/>
            <person name="Andersen M.R."/>
        </authorList>
    </citation>
    <scope>NUCLEOTIDE SEQUENCE [LARGE SCALE GENOMIC DNA]</scope>
    <source>
        <strain evidence="2 3">IBT 24754</strain>
    </source>
</reference>
<feature type="compositionally biased region" description="Pro residues" evidence="1">
    <location>
        <begin position="191"/>
        <end position="201"/>
    </location>
</feature>
<evidence type="ECO:0000313" key="2">
    <source>
        <dbReference type="EMBL" id="PTU25230.1"/>
    </source>
</evidence>
<name>A0A2T5M9M2_9EURO</name>
<gene>
    <name evidence="2" type="ORF">P175DRAFT_0490288</name>
</gene>
<feature type="compositionally biased region" description="Low complexity" evidence="1">
    <location>
        <begin position="218"/>
        <end position="232"/>
    </location>
</feature>
<dbReference type="GeneID" id="63812669"/>